<reference evidence="1" key="1">
    <citation type="submission" date="2021-06" db="EMBL/GenBank/DDBJ databases">
        <authorList>
            <person name="Kallberg Y."/>
            <person name="Tangrot J."/>
            <person name="Rosling A."/>
        </authorList>
    </citation>
    <scope>NUCLEOTIDE SEQUENCE</scope>
    <source>
        <strain evidence="1">MT106</strain>
    </source>
</reference>
<evidence type="ECO:0000313" key="2">
    <source>
        <dbReference type="Proteomes" id="UP000789831"/>
    </source>
</evidence>
<dbReference type="OrthoDB" id="2374784at2759"/>
<organism evidence="1 2">
    <name type="scientific">Ambispora gerdemannii</name>
    <dbReference type="NCBI Taxonomy" id="144530"/>
    <lineage>
        <taxon>Eukaryota</taxon>
        <taxon>Fungi</taxon>
        <taxon>Fungi incertae sedis</taxon>
        <taxon>Mucoromycota</taxon>
        <taxon>Glomeromycotina</taxon>
        <taxon>Glomeromycetes</taxon>
        <taxon>Archaeosporales</taxon>
        <taxon>Ambisporaceae</taxon>
        <taxon>Ambispora</taxon>
    </lineage>
</organism>
<feature type="non-terminal residue" evidence="1">
    <location>
        <position position="1"/>
    </location>
</feature>
<dbReference type="EMBL" id="CAJVPL010011747">
    <property type="protein sequence ID" value="CAG8684963.1"/>
    <property type="molecule type" value="Genomic_DNA"/>
</dbReference>
<comment type="caution">
    <text evidence="1">The sequence shown here is derived from an EMBL/GenBank/DDBJ whole genome shotgun (WGS) entry which is preliminary data.</text>
</comment>
<feature type="non-terminal residue" evidence="1">
    <location>
        <position position="100"/>
    </location>
</feature>
<evidence type="ECO:0000313" key="1">
    <source>
        <dbReference type="EMBL" id="CAG8684963.1"/>
    </source>
</evidence>
<dbReference type="Proteomes" id="UP000789831">
    <property type="component" value="Unassembled WGS sequence"/>
</dbReference>
<accession>A0A9N9EQY2</accession>
<keyword evidence="2" id="KW-1185">Reference proteome</keyword>
<gene>
    <name evidence="1" type="ORF">AGERDE_LOCUS12835</name>
</gene>
<dbReference type="AlphaFoldDB" id="A0A9N9EQY2"/>
<proteinExistence type="predicted"/>
<name>A0A9N9EQY2_9GLOM</name>
<protein>
    <submittedName>
        <fullName evidence="1">3181_t:CDS:1</fullName>
    </submittedName>
</protein>
<sequence>FDISKYSSKCIYFWKSIAGRKLFQCYDDHVESACKLLNEYDSHGFHLYLDIKDSETTAIGFTTPLLNEIKNYGINITEIYLDATYKTARGHYELYGVIAE</sequence>